<evidence type="ECO:0000259" key="5">
    <source>
        <dbReference type="PROSITE" id="PS50089"/>
    </source>
</evidence>
<evidence type="ECO:0000256" key="4">
    <source>
        <dbReference type="PROSITE-ProRule" id="PRU00175"/>
    </source>
</evidence>
<name>A0A2S2NJZ4_SCHGA</name>
<dbReference type="EMBL" id="GGMR01004829">
    <property type="protein sequence ID" value="MBY17448.1"/>
    <property type="molecule type" value="Transcribed_RNA"/>
</dbReference>
<keyword evidence="3" id="KW-0862">Zinc</keyword>
<sequence length="198" mass="22795">MCGKSFIYTVTLLRVIEMMIHFDRNIIIDQEGSLGRVFQLICQILNRINASSSTFSRILTSSLPYMECVHKFTILVATTGVLLSMLDGEINKTDKEYINKEELKKADDMYQHLDWYMKRHRSMASSINEEDLCIICYSNKNGVTLIPCKHQCCKLCINHHILYSRVCFYCKGRIESVVDTNNLSTVIHDFGTEPPPLL</sequence>
<dbReference type="SUPFAM" id="SSF57850">
    <property type="entry name" value="RING/U-box"/>
    <property type="match status" value="1"/>
</dbReference>
<organism evidence="6">
    <name type="scientific">Schizaphis graminum</name>
    <name type="common">Green bug aphid</name>
    <dbReference type="NCBI Taxonomy" id="13262"/>
    <lineage>
        <taxon>Eukaryota</taxon>
        <taxon>Metazoa</taxon>
        <taxon>Ecdysozoa</taxon>
        <taxon>Arthropoda</taxon>
        <taxon>Hexapoda</taxon>
        <taxon>Insecta</taxon>
        <taxon>Pterygota</taxon>
        <taxon>Neoptera</taxon>
        <taxon>Paraneoptera</taxon>
        <taxon>Hemiptera</taxon>
        <taxon>Sternorrhyncha</taxon>
        <taxon>Aphidomorpha</taxon>
        <taxon>Aphidoidea</taxon>
        <taxon>Aphididae</taxon>
        <taxon>Aphidini</taxon>
        <taxon>Schizaphis</taxon>
    </lineage>
</organism>
<dbReference type="InterPro" id="IPR045129">
    <property type="entry name" value="RNF123/RKP/RSPRY1"/>
</dbReference>
<evidence type="ECO:0000256" key="3">
    <source>
        <dbReference type="ARBA" id="ARBA00022833"/>
    </source>
</evidence>
<protein>
    <submittedName>
        <fullName evidence="6">E3 ubiquitin-protein ligase</fullName>
    </submittedName>
</protein>
<keyword evidence="1" id="KW-0479">Metal-binding</keyword>
<dbReference type="PANTHER" id="PTHR13363:SF5">
    <property type="entry name" value="E3 UBIQUITIN-PROTEIN LIGASE RNF123"/>
    <property type="match status" value="1"/>
</dbReference>
<dbReference type="PROSITE" id="PS50089">
    <property type="entry name" value="ZF_RING_2"/>
    <property type="match status" value="1"/>
</dbReference>
<dbReference type="InterPro" id="IPR057987">
    <property type="entry name" value="TPR_RNF123/RKP"/>
</dbReference>
<proteinExistence type="predicted"/>
<dbReference type="InterPro" id="IPR001841">
    <property type="entry name" value="Znf_RING"/>
</dbReference>
<evidence type="ECO:0000313" key="6">
    <source>
        <dbReference type="EMBL" id="MBY17448.1"/>
    </source>
</evidence>
<dbReference type="GO" id="GO:0008270">
    <property type="term" value="F:zinc ion binding"/>
    <property type="evidence" value="ECO:0007669"/>
    <property type="project" value="UniProtKB-KW"/>
</dbReference>
<dbReference type="Pfam" id="PF25576">
    <property type="entry name" value="TPR_RNF123"/>
    <property type="match status" value="1"/>
</dbReference>
<evidence type="ECO:0000256" key="1">
    <source>
        <dbReference type="ARBA" id="ARBA00022723"/>
    </source>
</evidence>
<accession>A0A2S2NJZ4</accession>
<dbReference type="InterPro" id="IPR013083">
    <property type="entry name" value="Znf_RING/FYVE/PHD"/>
</dbReference>
<gene>
    <name evidence="6" type="primary">Rnf123_1</name>
    <name evidence="6" type="ORF">g.46853</name>
</gene>
<reference evidence="6" key="1">
    <citation type="submission" date="2018-04" db="EMBL/GenBank/DDBJ databases">
        <title>Transcriptome of Schizaphis graminum biotype I.</title>
        <authorList>
            <person name="Scully E.D."/>
            <person name="Geib S.M."/>
            <person name="Palmer N.A."/>
            <person name="Koch K."/>
            <person name="Bradshaw J."/>
            <person name="Heng-Moss T."/>
            <person name="Sarath G."/>
        </authorList>
    </citation>
    <scope>NUCLEOTIDE SEQUENCE</scope>
</reference>
<dbReference type="GO" id="GO:0051603">
    <property type="term" value="P:proteolysis involved in protein catabolic process"/>
    <property type="evidence" value="ECO:0007669"/>
    <property type="project" value="TreeGrafter"/>
</dbReference>
<feature type="domain" description="RING-type" evidence="5">
    <location>
        <begin position="133"/>
        <end position="171"/>
    </location>
</feature>
<evidence type="ECO:0000256" key="2">
    <source>
        <dbReference type="ARBA" id="ARBA00022771"/>
    </source>
</evidence>
<dbReference type="AlphaFoldDB" id="A0A2S2NJZ4"/>
<keyword evidence="2 4" id="KW-0863">Zinc-finger</keyword>
<dbReference type="Gene3D" id="3.30.40.10">
    <property type="entry name" value="Zinc/RING finger domain, C3HC4 (zinc finger)"/>
    <property type="match status" value="1"/>
</dbReference>
<dbReference type="GO" id="GO:0004842">
    <property type="term" value="F:ubiquitin-protein transferase activity"/>
    <property type="evidence" value="ECO:0007669"/>
    <property type="project" value="InterPro"/>
</dbReference>
<dbReference type="PANTHER" id="PTHR13363">
    <property type="entry name" value="RING FINGER AND SRY DOMAIN-CONTAINING"/>
    <property type="match status" value="1"/>
</dbReference>
<dbReference type="GO" id="GO:0005737">
    <property type="term" value="C:cytoplasm"/>
    <property type="evidence" value="ECO:0007669"/>
    <property type="project" value="TreeGrafter"/>
</dbReference>
<dbReference type="Pfam" id="PF13920">
    <property type="entry name" value="zf-C3HC4_3"/>
    <property type="match status" value="1"/>
</dbReference>